<keyword evidence="4 9" id="KW-0808">Transferase</keyword>
<evidence type="ECO:0000256" key="7">
    <source>
        <dbReference type="ARBA" id="ARBA00023136"/>
    </source>
</evidence>
<sequence>MRSIKFPKNPYVLFFPFLILYIIYVSVFSRDVNYGDQGMYLKWAEYLLTVDFKEPLNDNGSIPNGPGYPIILIPFVLFKLPLICITLLNALLYYFSIILIFKSLQLLVQQRIAVLTSLFWAFYINSFISMRAISPEVFTSFLVALLTYSVVKTFTSIEVEKVKKYLIISGITLGFIILTKVIFGYVVYFLLFGSVILWLINKKSANLSRVLMILLISIGLTIPYLTYTYYHTGKIFYWATSGGVNLYWMSTPYEGEYGSYISFESLKQKSTFEQNGIYVYNDSNISNHLKVWEEIENYNRIQQDDKLKSIAINNIKKHPVKFLQNWISNVGRILLNNPYSYNLQKPRSLFFTPLNGIIIVLLLFSLVPTYKYWHKINFGIRFLILFSLVYLGGSTLGSAESRMFAITAPVLLLWIAFILQNTIKINLKFNTVLPNTHENH</sequence>
<name>A0ABU9L3Y9_9FLAO</name>
<keyword evidence="3 9" id="KW-0328">Glycosyltransferase</keyword>
<dbReference type="PANTHER" id="PTHR33908">
    <property type="entry name" value="MANNOSYLTRANSFERASE YKCB-RELATED"/>
    <property type="match status" value="1"/>
</dbReference>
<feature type="transmembrane region" description="Helical" evidence="8">
    <location>
        <begin position="12"/>
        <end position="29"/>
    </location>
</feature>
<keyword evidence="6 8" id="KW-1133">Transmembrane helix</keyword>
<evidence type="ECO:0000256" key="6">
    <source>
        <dbReference type="ARBA" id="ARBA00022989"/>
    </source>
</evidence>
<evidence type="ECO:0000313" key="9">
    <source>
        <dbReference type="EMBL" id="MEL4457162.1"/>
    </source>
</evidence>
<reference evidence="9 10" key="1">
    <citation type="submission" date="2024-04" db="EMBL/GenBank/DDBJ databases">
        <title>whole genome sequencing of Lutimonas vermicola strain IMCC1616.</title>
        <authorList>
            <person name="Bae S.S."/>
        </authorList>
    </citation>
    <scope>NUCLEOTIDE SEQUENCE [LARGE SCALE GENOMIC DNA]</scope>
    <source>
        <strain evidence="9 10">IMCC1616</strain>
    </source>
</reference>
<accession>A0ABU9L3Y9</accession>
<keyword evidence="7 8" id="KW-0472">Membrane</keyword>
<gene>
    <name evidence="9" type="ORF">AABB81_14740</name>
</gene>
<evidence type="ECO:0000313" key="10">
    <source>
        <dbReference type="Proteomes" id="UP001474120"/>
    </source>
</evidence>
<dbReference type="EMBL" id="JBCDNA010000003">
    <property type="protein sequence ID" value="MEL4457162.1"/>
    <property type="molecule type" value="Genomic_DNA"/>
</dbReference>
<evidence type="ECO:0000256" key="1">
    <source>
        <dbReference type="ARBA" id="ARBA00004651"/>
    </source>
</evidence>
<comment type="subcellular location">
    <subcellularLocation>
        <location evidence="1">Cell membrane</location>
        <topology evidence="1">Multi-pass membrane protein</topology>
    </subcellularLocation>
</comment>
<evidence type="ECO:0000256" key="5">
    <source>
        <dbReference type="ARBA" id="ARBA00022692"/>
    </source>
</evidence>
<proteinExistence type="predicted"/>
<feature type="transmembrane region" description="Helical" evidence="8">
    <location>
        <begin position="112"/>
        <end position="131"/>
    </location>
</feature>
<feature type="transmembrane region" description="Helical" evidence="8">
    <location>
        <begin position="166"/>
        <end position="199"/>
    </location>
</feature>
<feature type="transmembrane region" description="Helical" evidence="8">
    <location>
        <begin position="349"/>
        <end position="366"/>
    </location>
</feature>
<dbReference type="Proteomes" id="UP001474120">
    <property type="component" value="Unassembled WGS sequence"/>
</dbReference>
<evidence type="ECO:0000256" key="8">
    <source>
        <dbReference type="SAM" id="Phobius"/>
    </source>
</evidence>
<organism evidence="9 10">
    <name type="scientific">Lutimonas vermicola</name>
    <dbReference type="NCBI Taxonomy" id="414288"/>
    <lineage>
        <taxon>Bacteria</taxon>
        <taxon>Pseudomonadati</taxon>
        <taxon>Bacteroidota</taxon>
        <taxon>Flavobacteriia</taxon>
        <taxon>Flavobacteriales</taxon>
        <taxon>Flavobacteriaceae</taxon>
        <taxon>Lutimonas</taxon>
    </lineage>
</organism>
<evidence type="ECO:0000256" key="3">
    <source>
        <dbReference type="ARBA" id="ARBA00022676"/>
    </source>
</evidence>
<feature type="transmembrane region" description="Helical" evidence="8">
    <location>
        <begin position="71"/>
        <end position="100"/>
    </location>
</feature>
<feature type="transmembrane region" description="Helical" evidence="8">
    <location>
        <begin position="372"/>
        <end position="391"/>
    </location>
</feature>
<dbReference type="InterPro" id="IPR050297">
    <property type="entry name" value="LipidA_mod_glycosyltrf_83"/>
</dbReference>
<keyword evidence="5 8" id="KW-0812">Transmembrane</keyword>
<comment type="caution">
    <text evidence="9">The sequence shown here is derived from an EMBL/GenBank/DDBJ whole genome shotgun (WGS) entry which is preliminary data.</text>
</comment>
<keyword evidence="2" id="KW-1003">Cell membrane</keyword>
<protein>
    <submittedName>
        <fullName evidence="9">Glycosyltransferase family 39 protein</fullName>
        <ecNumber evidence="9">2.4.-.-</ecNumber>
    </submittedName>
</protein>
<feature type="transmembrane region" description="Helical" evidence="8">
    <location>
        <begin position="211"/>
        <end position="230"/>
    </location>
</feature>
<evidence type="ECO:0000256" key="2">
    <source>
        <dbReference type="ARBA" id="ARBA00022475"/>
    </source>
</evidence>
<dbReference type="EC" id="2.4.-.-" evidence="9"/>
<keyword evidence="10" id="KW-1185">Reference proteome</keyword>
<dbReference type="RefSeq" id="WP_342161322.1">
    <property type="nucleotide sequence ID" value="NZ_JBCDNA010000003.1"/>
</dbReference>
<feature type="transmembrane region" description="Helical" evidence="8">
    <location>
        <begin position="403"/>
        <end position="423"/>
    </location>
</feature>
<evidence type="ECO:0000256" key="4">
    <source>
        <dbReference type="ARBA" id="ARBA00022679"/>
    </source>
</evidence>
<dbReference type="PANTHER" id="PTHR33908:SF11">
    <property type="entry name" value="MEMBRANE PROTEIN"/>
    <property type="match status" value="1"/>
</dbReference>
<dbReference type="GO" id="GO:0016757">
    <property type="term" value="F:glycosyltransferase activity"/>
    <property type="evidence" value="ECO:0007669"/>
    <property type="project" value="UniProtKB-KW"/>
</dbReference>